<dbReference type="InterPro" id="IPR000962">
    <property type="entry name" value="Znf_DskA_TraR"/>
</dbReference>
<dbReference type="PANTHER" id="PTHR33823:SF4">
    <property type="entry name" value="GENERAL STRESS PROTEIN 16O"/>
    <property type="match status" value="1"/>
</dbReference>
<organism evidence="6 7">
    <name type="scientific">Actinoallomurus spadix</name>
    <dbReference type="NCBI Taxonomy" id="79912"/>
    <lineage>
        <taxon>Bacteria</taxon>
        <taxon>Bacillati</taxon>
        <taxon>Actinomycetota</taxon>
        <taxon>Actinomycetes</taxon>
        <taxon>Streptosporangiales</taxon>
        <taxon>Thermomonosporaceae</taxon>
        <taxon>Actinoallomurus</taxon>
    </lineage>
</organism>
<keyword evidence="3" id="KW-0862">Zinc</keyword>
<proteinExistence type="predicted"/>
<evidence type="ECO:0000256" key="2">
    <source>
        <dbReference type="ARBA" id="ARBA00022771"/>
    </source>
</evidence>
<dbReference type="SUPFAM" id="SSF57716">
    <property type="entry name" value="Glucocorticoid receptor-like (DNA-binding domain)"/>
    <property type="match status" value="1"/>
</dbReference>
<protein>
    <recommendedName>
        <fullName evidence="5">Zinc finger DksA/TraR C4-type domain-containing protein</fullName>
    </recommendedName>
</protein>
<accession>A0ABP3FXQ1</accession>
<evidence type="ECO:0000256" key="1">
    <source>
        <dbReference type="ARBA" id="ARBA00022723"/>
    </source>
</evidence>
<dbReference type="PROSITE" id="PS51128">
    <property type="entry name" value="ZF_DKSA_2"/>
    <property type="match status" value="1"/>
</dbReference>
<dbReference type="Pfam" id="PF01258">
    <property type="entry name" value="zf-dskA_traR"/>
    <property type="match status" value="1"/>
</dbReference>
<feature type="domain" description="Zinc finger DksA/TraR C4-type" evidence="5">
    <location>
        <begin position="72"/>
        <end position="107"/>
    </location>
</feature>
<dbReference type="Gene3D" id="1.20.120.910">
    <property type="entry name" value="DksA, coiled-coil domain"/>
    <property type="match status" value="1"/>
</dbReference>
<keyword evidence="2" id="KW-0863">Zinc-finger</keyword>
<evidence type="ECO:0000256" key="3">
    <source>
        <dbReference type="ARBA" id="ARBA00022833"/>
    </source>
</evidence>
<comment type="caution">
    <text evidence="6">The sequence shown here is derived from an EMBL/GenBank/DDBJ whole genome shotgun (WGS) entry which is preliminary data.</text>
</comment>
<feature type="zinc finger region" description="dksA C4-type" evidence="4">
    <location>
        <begin position="77"/>
        <end position="101"/>
    </location>
</feature>
<dbReference type="PANTHER" id="PTHR33823">
    <property type="entry name" value="RNA POLYMERASE-BINDING TRANSCRIPTION FACTOR DKSA-RELATED"/>
    <property type="match status" value="1"/>
</dbReference>
<evidence type="ECO:0000313" key="7">
    <source>
        <dbReference type="Proteomes" id="UP001501822"/>
    </source>
</evidence>
<dbReference type="RefSeq" id="WP_252809375.1">
    <property type="nucleotide sequence ID" value="NZ_BAAABM010000010.1"/>
</dbReference>
<dbReference type="EMBL" id="BAAABM010000010">
    <property type="protein sequence ID" value="GAA0328487.1"/>
    <property type="molecule type" value="Genomic_DNA"/>
</dbReference>
<evidence type="ECO:0000259" key="5">
    <source>
        <dbReference type="Pfam" id="PF01258"/>
    </source>
</evidence>
<evidence type="ECO:0000256" key="4">
    <source>
        <dbReference type="PROSITE-ProRule" id="PRU00510"/>
    </source>
</evidence>
<evidence type="ECO:0000313" key="6">
    <source>
        <dbReference type="EMBL" id="GAA0328487.1"/>
    </source>
</evidence>
<keyword evidence="1" id="KW-0479">Metal-binding</keyword>
<dbReference type="Proteomes" id="UP001501822">
    <property type="component" value="Unassembled WGS sequence"/>
</dbReference>
<keyword evidence="7" id="KW-1185">Reference proteome</keyword>
<gene>
    <name evidence="6" type="ORF">GCM10010151_17980</name>
</gene>
<reference evidence="7" key="1">
    <citation type="journal article" date="2019" name="Int. J. Syst. Evol. Microbiol.">
        <title>The Global Catalogue of Microorganisms (GCM) 10K type strain sequencing project: providing services to taxonomists for standard genome sequencing and annotation.</title>
        <authorList>
            <consortium name="The Broad Institute Genomics Platform"/>
            <consortium name="The Broad Institute Genome Sequencing Center for Infectious Disease"/>
            <person name="Wu L."/>
            <person name="Ma J."/>
        </authorList>
    </citation>
    <scope>NUCLEOTIDE SEQUENCE [LARGE SCALE GENOMIC DNA]</scope>
    <source>
        <strain evidence="7">JCM 3146</strain>
    </source>
</reference>
<sequence length="110" mass="12000">MVVDTAQRRLEDMLADLDQAIAVLRSEHPEADQHTADAGASLSATDRAEAALDAMRRERAEVLAALARTRAGTYGKCVDCGRPVPEGRLEARPAAARCVTCQAKHDRFRR</sequence>
<name>A0ABP3FXQ1_9ACTN</name>